<dbReference type="EMBL" id="CP071444">
    <property type="protein sequence ID" value="QSX07776.1"/>
    <property type="molecule type" value="Genomic_DNA"/>
</dbReference>
<comment type="function">
    <text evidence="1 6">May be involved in the biosynthesis of molybdopterin.</text>
</comment>
<dbReference type="InterPro" id="IPR008284">
    <property type="entry name" value="MoCF_biosynth_CS"/>
</dbReference>
<proteinExistence type="inferred from homology"/>
<dbReference type="SUPFAM" id="SSF53218">
    <property type="entry name" value="Molybdenum cofactor biosynthesis proteins"/>
    <property type="match status" value="1"/>
</dbReference>
<dbReference type="Gene3D" id="3.40.980.10">
    <property type="entry name" value="MoaB/Mog-like domain"/>
    <property type="match status" value="1"/>
</dbReference>
<comment type="similarity">
    <text evidence="3 6">Belongs to the MoaB/Mog family.</text>
</comment>
<sequence length="169" mass="18340">MIRVAILTSSDKGYAGERIDESGKLIAERIKEISGELVEYVIVPDELEEIKYNLIQMADVAKVDLILTTGGTGFSPRDITPEATTAVLHRMAPGIPEAMRAKSLEITNRAMLSRATAGIRNKTLIVNMPGSKKAVDECLDVILPVMEHAIEILRGEGGECARPDHGTKT</sequence>
<evidence type="ECO:0000256" key="1">
    <source>
        <dbReference type="ARBA" id="ARBA00003487"/>
    </source>
</evidence>
<dbReference type="AlphaFoldDB" id="A0A974XDQ5"/>
<dbReference type="NCBIfam" id="TIGR00177">
    <property type="entry name" value="molyb_syn"/>
    <property type="match status" value="1"/>
</dbReference>
<dbReference type="InterPro" id="IPR001453">
    <property type="entry name" value="MoaB/Mog_dom"/>
</dbReference>
<dbReference type="Proteomes" id="UP000663499">
    <property type="component" value="Chromosome"/>
</dbReference>
<dbReference type="KEGG" id="alka:J0B03_08085"/>
<dbReference type="CDD" id="cd00886">
    <property type="entry name" value="MogA_MoaB"/>
    <property type="match status" value="1"/>
</dbReference>
<organism evidence="8 9">
    <name type="scientific">Alkalibacter rhizosphaerae</name>
    <dbReference type="NCBI Taxonomy" id="2815577"/>
    <lineage>
        <taxon>Bacteria</taxon>
        <taxon>Bacillati</taxon>
        <taxon>Bacillota</taxon>
        <taxon>Clostridia</taxon>
        <taxon>Eubacteriales</taxon>
        <taxon>Eubacteriaceae</taxon>
        <taxon>Alkalibacter</taxon>
    </lineage>
</organism>
<comment type="pathway">
    <text evidence="2 6">Cofactor biosynthesis; molybdopterin biosynthesis.</text>
</comment>
<keyword evidence="5 6" id="KW-0501">Molybdenum cofactor biosynthesis</keyword>
<dbReference type="RefSeq" id="WP_207299118.1">
    <property type="nucleotide sequence ID" value="NZ_CP071444.1"/>
</dbReference>
<protein>
    <recommendedName>
        <fullName evidence="4 6">Molybdenum cofactor biosynthesis protein B</fullName>
    </recommendedName>
</protein>
<reference evidence="8" key="1">
    <citation type="submission" date="2021-03" db="EMBL/GenBank/DDBJ databases">
        <title>Alkalibacter marinus sp. nov., isolated from tidal flat sediment.</title>
        <authorList>
            <person name="Namirimu T."/>
            <person name="Yang J.-A."/>
            <person name="Yang S.-H."/>
            <person name="Kim Y.-J."/>
            <person name="Kwon K.K."/>
        </authorList>
    </citation>
    <scope>NUCLEOTIDE SEQUENCE</scope>
    <source>
        <strain evidence="8">ES005</strain>
    </source>
</reference>
<dbReference type="InterPro" id="IPR036425">
    <property type="entry name" value="MoaB/Mog-like_dom_sf"/>
</dbReference>
<evidence type="ECO:0000256" key="2">
    <source>
        <dbReference type="ARBA" id="ARBA00005046"/>
    </source>
</evidence>
<dbReference type="InterPro" id="IPR051920">
    <property type="entry name" value="MPT_Adenylyltrnsfr/MoaC-Rel"/>
</dbReference>
<dbReference type="Pfam" id="PF00994">
    <property type="entry name" value="MoCF_biosynth"/>
    <property type="match status" value="1"/>
</dbReference>
<evidence type="ECO:0000256" key="5">
    <source>
        <dbReference type="ARBA" id="ARBA00023150"/>
    </source>
</evidence>
<feature type="domain" description="MoaB/Mog" evidence="7">
    <location>
        <begin position="5"/>
        <end position="149"/>
    </location>
</feature>
<name>A0A974XDQ5_9FIRM</name>
<dbReference type="PIRSF" id="PIRSF006443">
    <property type="entry name" value="MoaB"/>
    <property type="match status" value="1"/>
</dbReference>
<dbReference type="PROSITE" id="PS01078">
    <property type="entry name" value="MOCF_BIOSYNTHESIS_1"/>
    <property type="match status" value="1"/>
</dbReference>
<dbReference type="SMART" id="SM00852">
    <property type="entry name" value="MoCF_biosynth"/>
    <property type="match status" value="1"/>
</dbReference>
<evidence type="ECO:0000256" key="4">
    <source>
        <dbReference type="ARBA" id="ARBA00015262"/>
    </source>
</evidence>
<gene>
    <name evidence="8" type="ORF">J0B03_08085</name>
</gene>
<keyword evidence="9" id="KW-1185">Reference proteome</keyword>
<evidence type="ECO:0000256" key="6">
    <source>
        <dbReference type="PIRNR" id="PIRNR006443"/>
    </source>
</evidence>
<dbReference type="PANTHER" id="PTHR43764:SF1">
    <property type="entry name" value="MOLYBDOPTERIN MOLYBDOTRANSFERASE"/>
    <property type="match status" value="1"/>
</dbReference>
<dbReference type="GO" id="GO:0006777">
    <property type="term" value="P:Mo-molybdopterin cofactor biosynthetic process"/>
    <property type="evidence" value="ECO:0007669"/>
    <property type="project" value="UniProtKB-UniRule"/>
</dbReference>
<accession>A0A974XDQ5</accession>
<dbReference type="InterPro" id="IPR012245">
    <property type="entry name" value="MoaB"/>
</dbReference>
<evidence type="ECO:0000313" key="9">
    <source>
        <dbReference type="Proteomes" id="UP000663499"/>
    </source>
</evidence>
<evidence type="ECO:0000259" key="7">
    <source>
        <dbReference type="SMART" id="SM00852"/>
    </source>
</evidence>
<evidence type="ECO:0000256" key="3">
    <source>
        <dbReference type="ARBA" id="ARBA00006112"/>
    </source>
</evidence>
<evidence type="ECO:0000313" key="8">
    <source>
        <dbReference type="EMBL" id="QSX07776.1"/>
    </source>
</evidence>
<dbReference type="PANTHER" id="PTHR43764">
    <property type="entry name" value="MOLYBDENUM COFACTOR BIOSYNTHESIS"/>
    <property type="match status" value="1"/>
</dbReference>